<reference evidence="1" key="1">
    <citation type="submission" date="2014-09" db="EMBL/GenBank/DDBJ databases">
        <authorList>
            <person name="Magalhaes I.L.F."/>
            <person name="Oliveira U."/>
            <person name="Santos F.R."/>
            <person name="Vidigal T.H.D.A."/>
            <person name="Brescovit A.D."/>
            <person name="Santos A.J."/>
        </authorList>
    </citation>
    <scope>NUCLEOTIDE SEQUENCE</scope>
    <source>
        <tissue evidence="1">Shoot tissue taken approximately 20 cm above the soil surface</tissue>
    </source>
</reference>
<protein>
    <submittedName>
        <fullName evidence="1">Uncharacterized protein</fullName>
    </submittedName>
</protein>
<reference evidence="1" key="2">
    <citation type="journal article" date="2015" name="Data Brief">
        <title>Shoot transcriptome of the giant reed, Arundo donax.</title>
        <authorList>
            <person name="Barrero R.A."/>
            <person name="Guerrero F.D."/>
            <person name="Moolhuijzen P."/>
            <person name="Goolsby J.A."/>
            <person name="Tidwell J."/>
            <person name="Bellgard S.E."/>
            <person name="Bellgard M.I."/>
        </authorList>
    </citation>
    <scope>NUCLEOTIDE SEQUENCE</scope>
    <source>
        <tissue evidence="1">Shoot tissue taken approximately 20 cm above the soil surface</tissue>
    </source>
</reference>
<name>A0A0A9CQH3_ARUDO</name>
<accession>A0A0A9CQH3</accession>
<sequence length="32" mass="3645">MYISNWSILKTPFHQHTLLTPGAKPSSFFSAH</sequence>
<proteinExistence type="predicted"/>
<organism evidence="1">
    <name type="scientific">Arundo donax</name>
    <name type="common">Giant reed</name>
    <name type="synonym">Donax arundinaceus</name>
    <dbReference type="NCBI Taxonomy" id="35708"/>
    <lineage>
        <taxon>Eukaryota</taxon>
        <taxon>Viridiplantae</taxon>
        <taxon>Streptophyta</taxon>
        <taxon>Embryophyta</taxon>
        <taxon>Tracheophyta</taxon>
        <taxon>Spermatophyta</taxon>
        <taxon>Magnoliopsida</taxon>
        <taxon>Liliopsida</taxon>
        <taxon>Poales</taxon>
        <taxon>Poaceae</taxon>
        <taxon>PACMAD clade</taxon>
        <taxon>Arundinoideae</taxon>
        <taxon>Arundineae</taxon>
        <taxon>Arundo</taxon>
    </lineage>
</organism>
<dbReference type="EMBL" id="GBRH01224143">
    <property type="protein sequence ID" value="JAD73752.1"/>
    <property type="molecule type" value="Transcribed_RNA"/>
</dbReference>
<dbReference type="AlphaFoldDB" id="A0A0A9CQH3"/>
<evidence type="ECO:0000313" key="1">
    <source>
        <dbReference type="EMBL" id="JAD73752.1"/>
    </source>
</evidence>